<dbReference type="EC" id="1.5.1.2" evidence="4 5"/>
<organism evidence="10 11">
    <name type="scientific">Acidianus brierleyi</name>
    <dbReference type="NCBI Taxonomy" id="41673"/>
    <lineage>
        <taxon>Archaea</taxon>
        <taxon>Thermoproteota</taxon>
        <taxon>Thermoprotei</taxon>
        <taxon>Sulfolobales</taxon>
        <taxon>Sulfolobaceae</taxon>
        <taxon>Acidianus</taxon>
    </lineage>
</organism>
<dbReference type="PROSITE" id="PS00521">
    <property type="entry name" value="P5CR"/>
    <property type="match status" value="1"/>
</dbReference>
<dbReference type="Proteomes" id="UP000248044">
    <property type="component" value="Chromosome"/>
</dbReference>
<dbReference type="FunFam" id="1.10.3730.10:FF:000001">
    <property type="entry name" value="Pyrroline-5-carboxylate reductase"/>
    <property type="match status" value="1"/>
</dbReference>
<comment type="similarity">
    <text evidence="1 4 7">Belongs to the pyrroline-5-carboxylate reductase family.</text>
</comment>
<dbReference type="SUPFAM" id="SSF51735">
    <property type="entry name" value="NAD(P)-binding Rossmann-fold domains"/>
    <property type="match status" value="1"/>
</dbReference>
<keyword evidence="11" id="KW-1185">Reference proteome</keyword>
<keyword evidence="4" id="KW-0963">Cytoplasm</keyword>
<keyword evidence="3 4" id="KW-0560">Oxidoreductase</keyword>
<comment type="catalytic activity">
    <reaction evidence="4">
        <text>L-proline + NAD(+) = (S)-1-pyrroline-5-carboxylate + NADH + 2 H(+)</text>
        <dbReference type="Rhea" id="RHEA:14105"/>
        <dbReference type="ChEBI" id="CHEBI:15378"/>
        <dbReference type="ChEBI" id="CHEBI:17388"/>
        <dbReference type="ChEBI" id="CHEBI:57540"/>
        <dbReference type="ChEBI" id="CHEBI:57945"/>
        <dbReference type="ChEBI" id="CHEBI:60039"/>
        <dbReference type="EC" id="1.5.1.2"/>
    </reaction>
</comment>
<dbReference type="Gene3D" id="1.10.3730.10">
    <property type="entry name" value="ProC C-terminal domain-like"/>
    <property type="match status" value="1"/>
</dbReference>
<comment type="catalytic activity">
    <reaction evidence="4 7">
        <text>L-proline + NADP(+) = (S)-1-pyrroline-5-carboxylate + NADPH + 2 H(+)</text>
        <dbReference type="Rhea" id="RHEA:14109"/>
        <dbReference type="ChEBI" id="CHEBI:15378"/>
        <dbReference type="ChEBI" id="CHEBI:17388"/>
        <dbReference type="ChEBI" id="CHEBI:57783"/>
        <dbReference type="ChEBI" id="CHEBI:58349"/>
        <dbReference type="ChEBI" id="CHEBI:60039"/>
        <dbReference type="EC" id="1.5.1.2"/>
    </reaction>
</comment>
<accession>A0A2U9IGT2</accession>
<evidence type="ECO:0000259" key="9">
    <source>
        <dbReference type="Pfam" id="PF14748"/>
    </source>
</evidence>
<name>A0A2U9IGT2_9CREN</name>
<comment type="function">
    <text evidence="4">Catalyzes the reduction of 1-pyrroline-5-carboxylate (PCA) to L-proline.</text>
</comment>
<dbReference type="InterPro" id="IPR028939">
    <property type="entry name" value="P5C_Rdtase_cat_N"/>
</dbReference>
<dbReference type="GO" id="GO:0055129">
    <property type="term" value="P:L-proline biosynthetic process"/>
    <property type="evidence" value="ECO:0007669"/>
    <property type="project" value="UniProtKB-UniRule"/>
</dbReference>
<dbReference type="PIRSF" id="PIRSF000193">
    <property type="entry name" value="Pyrrol-5-carb_rd"/>
    <property type="match status" value="1"/>
</dbReference>
<dbReference type="InterPro" id="IPR029036">
    <property type="entry name" value="P5CR_dimer"/>
</dbReference>
<comment type="subcellular location">
    <subcellularLocation>
        <location evidence="4">Cytoplasm</location>
    </subcellularLocation>
</comment>
<keyword evidence="2 4" id="KW-0521">NADP</keyword>
<keyword evidence="4 7" id="KW-0028">Amino-acid biosynthesis</keyword>
<evidence type="ECO:0000259" key="8">
    <source>
        <dbReference type="Pfam" id="PF03807"/>
    </source>
</evidence>
<evidence type="ECO:0000256" key="2">
    <source>
        <dbReference type="ARBA" id="ARBA00022857"/>
    </source>
</evidence>
<evidence type="ECO:0000256" key="3">
    <source>
        <dbReference type="ARBA" id="ARBA00023002"/>
    </source>
</evidence>
<dbReference type="GO" id="GO:0005737">
    <property type="term" value="C:cytoplasm"/>
    <property type="evidence" value="ECO:0007669"/>
    <property type="project" value="UniProtKB-SubCell"/>
</dbReference>
<evidence type="ECO:0000256" key="5">
    <source>
        <dbReference type="NCBIfam" id="TIGR00112"/>
    </source>
</evidence>
<dbReference type="Gene3D" id="3.40.50.720">
    <property type="entry name" value="NAD(P)-binding Rossmann-like Domain"/>
    <property type="match status" value="1"/>
</dbReference>
<evidence type="ECO:0000256" key="6">
    <source>
        <dbReference type="PIRSR" id="PIRSR000193-1"/>
    </source>
</evidence>
<keyword evidence="4 7" id="KW-0641">Proline biosynthesis</keyword>
<evidence type="ECO:0000256" key="1">
    <source>
        <dbReference type="ARBA" id="ARBA00005525"/>
    </source>
</evidence>
<dbReference type="InterPro" id="IPR036291">
    <property type="entry name" value="NAD(P)-bd_dom_sf"/>
</dbReference>
<dbReference type="GO" id="GO:0004735">
    <property type="term" value="F:pyrroline-5-carboxylate reductase activity"/>
    <property type="evidence" value="ECO:0007669"/>
    <property type="project" value="UniProtKB-UniRule"/>
</dbReference>
<proteinExistence type="inferred from homology"/>
<feature type="domain" description="Pyrroline-5-carboxylate reductase catalytic N-terminal" evidence="8">
    <location>
        <begin position="4"/>
        <end position="92"/>
    </location>
</feature>
<gene>
    <name evidence="4" type="primary">proC</name>
    <name evidence="10" type="ORF">DFR85_12175</name>
</gene>
<dbReference type="GeneID" id="36832925"/>
<dbReference type="KEGG" id="abri:DFR85_12175"/>
<dbReference type="AlphaFoldDB" id="A0A2U9IGT2"/>
<evidence type="ECO:0000313" key="11">
    <source>
        <dbReference type="Proteomes" id="UP000248044"/>
    </source>
</evidence>
<feature type="domain" description="Pyrroline-5-carboxylate reductase dimerisation" evidence="9">
    <location>
        <begin position="151"/>
        <end position="252"/>
    </location>
</feature>
<dbReference type="InterPro" id="IPR053790">
    <property type="entry name" value="P5CR-like_CS"/>
</dbReference>
<comment type="pathway">
    <text evidence="4 7">Amino-acid biosynthesis; L-proline biosynthesis; L-proline from L-glutamate 5-semialdehyde: step 1/1.</text>
</comment>
<dbReference type="InterPro" id="IPR008927">
    <property type="entry name" value="6-PGluconate_DH-like_C_sf"/>
</dbReference>
<dbReference type="Pfam" id="PF14748">
    <property type="entry name" value="P5CR_dimer"/>
    <property type="match status" value="1"/>
</dbReference>
<evidence type="ECO:0000313" key="10">
    <source>
        <dbReference type="EMBL" id="AWR95243.1"/>
    </source>
</evidence>
<dbReference type="UniPathway" id="UPA00098">
    <property type="reaction ID" value="UER00361"/>
</dbReference>
<dbReference type="OrthoDB" id="25257at2157"/>
<dbReference type="EMBL" id="CP029289">
    <property type="protein sequence ID" value="AWR95243.1"/>
    <property type="molecule type" value="Genomic_DNA"/>
</dbReference>
<dbReference type="SUPFAM" id="SSF48179">
    <property type="entry name" value="6-phosphogluconate dehydrogenase C-terminal domain-like"/>
    <property type="match status" value="1"/>
</dbReference>
<reference evidence="10 11" key="1">
    <citation type="submission" date="2018-05" db="EMBL/GenBank/DDBJ databases">
        <title>Complete Genome Sequences of Extremely Thermoacidophilic, Metal-Mobilizing Type-Strain Members of the Archaeal Family Sulfolobaceae: Acidianus brierleyi DSM-1651T, Acidianus sulfidivorans DSM-18786T, Metallosphaera hakonensis DSM-7519T, and Metallosphaera prunae DSM-10039T.</title>
        <authorList>
            <person name="Counts J.A."/>
            <person name="Kelly R.M."/>
        </authorList>
    </citation>
    <scope>NUCLEOTIDE SEQUENCE [LARGE SCALE GENOMIC DNA]</scope>
    <source>
        <strain evidence="10 11">DSM 1651</strain>
    </source>
</reference>
<dbReference type="PANTHER" id="PTHR11645:SF0">
    <property type="entry name" value="PYRROLINE-5-CARBOXYLATE REDUCTASE 3"/>
    <property type="match status" value="1"/>
</dbReference>
<dbReference type="PANTHER" id="PTHR11645">
    <property type="entry name" value="PYRROLINE-5-CARBOXYLATE REDUCTASE"/>
    <property type="match status" value="1"/>
</dbReference>
<dbReference type="NCBIfam" id="TIGR00112">
    <property type="entry name" value="proC"/>
    <property type="match status" value="1"/>
</dbReference>
<dbReference type="RefSeq" id="WP_110271124.1">
    <property type="nucleotide sequence ID" value="NZ_CP029289.2"/>
</dbReference>
<dbReference type="HAMAP" id="MF_01925">
    <property type="entry name" value="P5C_reductase"/>
    <property type="match status" value="1"/>
</dbReference>
<protein>
    <recommendedName>
        <fullName evidence="4 5">Pyrroline-5-carboxylate reductase</fullName>
        <shortName evidence="4">P5C reductase</shortName>
        <shortName evidence="4">P5CR</shortName>
        <ecNumber evidence="4 5">1.5.1.2</ecNumber>
    </recommendedName>
    <alternativeName>
        <fullName evidence="4">PCA reductase</fullName>
    </alternativeName>
</protein>
<sequence length="265" mass="28853">MQSVAVIGSGKIGYAILNAIKCNFNVIATGRREETINKVKSLGIEGTKDNDYAVRKADVVILSVKPQHFSTVLTQVNKESWKGKTVISVMAGIKSSTLSSLLPQTEVYRAMPNINALVNKATTAVAEREGENKEIVEKIFRSIGSVYWIPEELIDVWTALIGSGPAFIAEILDAFALGAVACGMPRDLAYDSILDMVNGTIEMLRSNKSHPVILRDQVTTPAGTTIRGLMTMESEGVKSAIIKTVEASYQRSITIGNEIDKKFRM</sequence>
<feature type="binding site" evidence="6">
    <location>
        <position position="50"/>
    </location>
    <ligand>
        <name>NADPH</name>
        <dbReference type="ChEBI" id="CHEBI:57783"/>
    </ligand>
</feature>
<dbReference type="FunFam" id="3.40.50.720:FF:000866">
    <property type="entry name" value="Pyrroline-5-carboxylate reductase"/>
    <property type="match status" value="1"/>
</dbReference>
<evidence type="ECO:0000256" key="4">
    <source>
        <dbReference type="HAMAP-Rule" id="MF_01925"/>
    </source>
</evidence>
<dbReference type="Pfam" id="PF03807">
    <property type="entry name" value="F420_oxidored"/>
    <property type="match status" value="1"/>
</dbReference>
<evidence type="ECO:0000256" key="7">
    <source>
        <dbReference type="RuleBase" id="RU003903"/>
    </source>
</evidence>
<dbReference type="InterPro" id="IPR000304">
    <property type="entry name" value="Pyrroline-COOH_reductase"/>
</dbReference>